<organism evidence="5 6">
    <name type="scientific">Panicum virgatum</name>
    <name type="common">Blackwell switchgrass</name>
    <dbReference type="NCBI Taxonomy" id="38727"/>
    <lineage>
        <taxon>Eukaryota</taxon>
        <taxon>Viridiplantae</taxon>
        <taxon>Streptophyta</taxon>
        <taxon>Embryophyta</taxon>
        <taxon>Tracheophyta</taxon>
        <taxon>Spermatophyta</taxon>
        <taxon>Magnoliopsida</taxon>
        <taxon>Liliopsida</taxon>
        <taxon>Poales</taxon>
        <taxon>Poaceae</taxon>
        <taxon>PACMAD clade</taxon>
        <taxon>Panicoideae</taxon>
        <taxon>Panicodae</taxon>
        <taxon>Paniceae</taxon>
        <taxon>Panicinae</taxon>
        <taxon>Panicum</taxon>
        <taxon>Panicum sect. Hiantes</taxon>
    </lineage>
</organism>
<accession>A0A8T0PTY2</accession>
<proteinExistence type="inferred from homology"/>
<dbReference type="AlphaFoldDB" id="A0A8T0PTY2"/>
<dbReference type="EMBL" id="CM029051">
    <property type="protein sequence ID" value="KAG2563792.1"/>
    <property type="molecule type" value="Genomic_DNA"/>
</dbReference>
<keyword evidence="6" id="KW-1185">Reference proteome</keyword>
<dbReference type="PANTHER" id="PTHR43539:SF30">
    <property type="entry name" value="OS11G0207700 PROTEIN"/>
    <property type="match status" value="1"/>
</dbReference>
<evidence type="ECO:0000256" key="3">
    <source>
        <dbReference type="ARBA" id="ARBA00039148"/>
    </source>
</evidence>
<dbReference type="OrthoDB" id="752677at2759"/>
<evidence type="ECO:0000256" key="1">
    <source>
        <dbReference type="ARBA" id="ARBA00009183"/>
    </source>
</evidence>
<protein>
    <recommendedName>
        <fullName evidence="3">indole-3-pyruvate monooxygenase</fullName>
        <ecNumber evidence="3">1.14.13.168</ecNumber>
    </recommendedName>
</protein>
<dbReference type="EC" id="1.14.13.168" evidence="3"/>
<gene>
    <name evidence="5" type="ORF">PVAP13_8KG362700</name>
</gene>
<dbReference type="Proteomes" id="UP000823388">
    <property type="component" value="Chromosome 8K"/>
</dbReference>
<evidence type="ECO:0000313" key="6">
    <source>
        <dbReference type="Proteomes" id="UP000823388"/>
    </source>
</evidence>
<dbReference type="Pfam" id="PF13738">
    <property type="entry name" value="Pyr_redox_3"/>
    <property type="match status" value="1"/>
</dbReference>
<comment type="similarity">
    <text evidence="1">Belongs to the FMO family.</text>
</comment>
<evidence type="ECO:0000256" key="2">
    <source>
        <dbReference type="ARBA" id="ARBA00023002"/>
    </source>
</evidence>
<comment type="catalytic activity">
    <reaction evidence="4">
        <text>indole-3-pyruvate + NADPH + O2 + H(+) = (indol-3-yl)acetate + CO2 + NADP(+) + H2O</text>
        <dbReference type="Rhea" id="RHEA:34331"/>
        <dbReference type="ChEBI" id="CHEBI:15377"/>
        <dbReference type="ChEBI" id="CHEBI:15378"/>
        <dbReference type="ChEBI" id="CHEBI:15379"/>
        <dbReference type="ChEBI" id="CHEBI:16526"/>
        <dbReference type="ChEBI" id="CHEBI:17640"/>
        <dbReference type="ChEBI" id="CHEBI:30854"/>
        <dbReference type="ChEBI" id="CHEBI:57783"/>
        <dbReference type="ChEBI" id="CHEBI:58349"/>
        <dbReference type="EC" id="1.14.13.168"/>
    </reaction>
</comment>
<keyword evidence="2" id="KW-0560">Oxidoreductase</keyword>
<dbReference type="GO" id="GO:0050660">
    <property type="term" value="F:flavin adenine dinucleotide binding"/>
    <property type="evidence" value="ECO:0007669"/>
    <property type="project" value="InterPro"/>
</dbReference>
<dbReference type="PIRSF" id="PIRSF000332">
    <property type="entry name" value="FMO"/>
    <property type="match status" value="1"/>
</dbReference>
<sequence>MEEQTVVLIVGAGPAGLTTAACLTQLSIPYVIVEREDCSASLWRNRAYDRLKLHLAKEFCELPHISYPADAPTYIPKDQFVKYLDNYIECFNIRPKYHTAIESCSYDKVRKCWFGMARDMTTLVVVRFMARFLVVASGENSAANIPIIPGLHEFSGEAIHSSRYKSGTSYSGKNVLVVGCGNSGMEIAYDLASHGANTSIVVHSLVHIMTKEIIRLGMTLVQHIPLNVVDDLLVRMSGFVFGDLSRHGIVRPKLGPLLLKAKTGRYAVIDVGTIGLIKDGAIKVLGNISKIKGNIVEFEGGKENAFDAIVFATGYKSMANTWLKNGESMLNNDGLPKKEFPNHWKGANGLYCVGLAKRGLAGIAMDAKNIANDILSSYHSYT</sequence>
<dbReference type="PRINTS" id="PR00469">
    <property type="entry name" value="PNDRDTASEII"/>
</dbReference>
<dbReference type="InterPro" id="IPR000960">
    <property type="entry name" value="Flavin_mOase"/>
</dbReference>
<reference evidence="5" key="1">
    <citation type="submission" date="2020-05" db="EMBL/GenBank/DDBJ databases">
        <title>WGS assembly of Panicum virgatum.</title>
        <authorList>
            <person name="Lovell J.T."/>
            <person name="Jenkins J."/>
            <person name="Shu S."/>
            <person name="Juenger T.E."/>
            <person name="Schmutz J."/>
        </authorList>
    </citation>
    <scope>NUCLEOTIDE SEQUENCE</scope>
    <source>
        <strain evidence="5">AP13</strain>
    </source>
</reference>
<dbReference type="GO" id="GO:0050661">
    <property type="term" value="F:NADP binding"/>
    <property type="evidence" value="ECO:0007669"/>
    <property type="project" value="InterPro"/>
</dbReference>
<evidence type="ECO:0000313" key="5">
    <source>
        <dbReference type="EMBL" id="KAG2563792.1"/>
    </source>
</evidence>
<dbReference type="PANTHER" id="PTHR43539">
    <property type="entry name" value="FLAVIN-BINDING MONOOXYGENASE-LIKE PROTEIN (AFU_ORTHOLOGUE AFUA_4G09220)"/>
    <property type="match status" value="1"/>
</dbReference>
<dbReference type="InterPro" id="IPR050982">
    <property type="entry name" value="Auxin_biosynth/cation_transpt"/>
</dbReference>
<name>A0A8T0PTY2_PANVG</name>
<dbReference type="Gene3D" id="3.50.50.60">
    <property type="entry name" value="FAD/NAD(P)-binding domain"/>
    <property type="match status" value="1"/>
</dbReference>
<evidence type="ECO:0000256" key="4">
    <source>
        <dbReference type="ARBA" id="ARBA00047707"/>
    </source>
</evidence>
<comment type="caution">
    <text evidence="5">The sequence shown here is derived from an EMBL/GenBank/DDBJ whole genome shotgun (WGS) entry which is preliminary data.</text>
</comment>
<dbReference type="GO" id="GO:0103075">
    <property type="term" value="F:indole-3-pyruvate monooxygenase activity"/>
    <property type="evidence" value="ECO:0007669"/>
    <property type="project" value="UniProtKB-EC"/>
</dbReference>
<dbReference type="PRINTS" id="PR00368">
    <property type="entry name" value="FADPNR"/>
</dbReference>
<dbReference type="SUPFAM" id="SSF51905">
    <property type="entry name" value="FAD/NAD(P)-binding domain"/>
    <property type="match status" value="2"/>
</dbReference>
<dbReference type="InterPro" id="IPR036188">
    <property type="entry name" value="FAD/NAD-bd_sf"/>
</dbReference>